<evidence type="ECO:0000256" key="1">
    <source>
        <dbReference type="ARBA" id="ARBA00004651"/>
    </source>
</evidence>
<evidence type="ECO:0000256" key="6">
    <source>
        <dbReference type="SAM" id="Phobius"/>
    </source>
</evidence>
<feature type="transmembrane region" description="Helical" evidence="6">
    <location>
        <begin position="370"/>
        <end position="389"/>
    </location>
</feature>
<gene>
    <name evidence="8" type="ORF">Q5Y72_05810</name>
</gene>
<dbReference type="RefSeq" id="WP_305962455.1">
    <property type="nucleotide sequence ID" value="NZ_JAVAMQ010000004.1"/>
</dbReference>
<feature type="transmembrane region" description="Helical" evidence="6">
    <location>
        <begin position="274"/>
        <end position="291"/>
    </location>
</feature>
<evidence type="ECO:0000256" key="4">
    <source>
        <dbReference type="ARBA" id="ARBA00022989"/>
    </source>
</evidence>
<feature type="transmembrane region" description="Helical" evidence="6">
    <location>
        <begin position="74"/>
        <end position="92"/>
    </location>
</feature>
<keyword evidence="5 6" id="KW-0472">Membrane</keyword>
<name>A0ABT9JBS5_9RHOB</name>
<organism evidence="8 9">
    <name type="scientific">Paracoccus spongiarum</name>
    <dbReference type="NCBI Taxonomy" id="3064387"/>
    <lineage>
        <taxon>Bacteria</taxon>
        <taxon>Pseudomonadati</taxon>
        <taxon>Pseudomonadota</taxon>
        <taxon>Alphaproteobacteria</taxon>
        <taxon>Rhodobacterales</taxon>
        <taxon>Paracoccaceae</taxon>
        <taxon>Paracoccus</taxon>
    </lineage>
</organism>
<dbReference type="InterPro" id="IPR050189">
    <property type="entry name" value="MFS_Efflux_Transporters"/>
</dbReference>
<dbReference type="Proteomes" id="UP001224997">
    <property type="component" value="Unassembled WGS sequence"/>
</dbReference>
<dbReference type="Pfam" id="PF07690">
    <property type="entry name" value="MFS_1"/>
    <property type="match status" value="1"/>
</dbReference>
<evidence type="ECO:0000256" key="5">
    <source>
        <dbReference type="ARBA" id="ARBA00023136"/>
    </source>
</evidence>
<evidence type="ECO:0000256" key="3">
    <source>
        <dbReference type="ARBA" id="ARBA00022692"/>
    </source>
</evidence>
<feature type="transmembrane region" description="Helical" evidence="6">
    <location>
        <begin position="43"/>
        <end position="65"/>
    </location>
</feature>
<feature type="transmembrane region" description="Helical" evidence="6">
    <location>
        <begin position="203"/>
        <end position="223"/>
    </location>
</feature>
<feature type="transmembrane region" description="Helical" evidence="6">
    <location>
        <begin position="98"/>
        <end position="120"/>
    </location>
</feature>
<keyword evidence="9" id="KW-1185">Reference proteome</keyword>
<evidence type="ECO:0000313" key="8">
    <source>
        <dbReference type="EMBL" id="MDP5306602.1"/>
    </source>
</evidence>
<protein>
    <submittedName>
        <fullName evidence="8">MFS transporter</fullName>
    </submittedName>
</protein>
<reference evidence="8 9" key="1">
    <citation type="submission" date="2023-08" db="EMBL/GenBank/DDBJ databases">
        <authorList>
            <person name="Park J.-S."/>
        </authorList>
    </citation>
    <scope>NUCLEOTIDE SEQUENCE [LARGE SCALE GENOMIC DNA]</scope>
    <source>
        <strain evidence="8 9">2205BS29-5</strain>
    </source>
</reference>
<feature type="transmembrane region" description="Helical" evidence="6">
    <location>
        <begin position="297"/>
        <end position="317"/>
    </location>
</feature>
<dbReference type="PROSITE" id="PS50850">
    <property type="entry name" value="MFS"/>
    <property type="match status" value="1"/>
</dbReference>
<comment type="caution">
    <text evidence="8">The sequence shown here is derived from an EMBL/GenBank/DDBJ whole genome shotgun (WGS) entry which is preliminary data.</text>
</comment>
<evidence type="ECO:0000259" key="7">
    <source>
        <dbReference type="PROSITE" id="PS50850"/>
    </source>
</evidence>
<dbReference type="PANTHER" id="PTHR43124:SF3">
    <property type="entry name" value="CHLORAMPHENICOL EFFLUX PUMP RV0191"/>
    <property type="match status" value="1"/>
</dbReference>
<feature type="transmembrane region" description="Helical" evidence="6">
    <location>
        <begin position="329"/>
        <end position="350"/>
    </location>
</feature>
<evidence type="ECO:0000256" key="2">
    <source>
        <dbReference type="ARBA" id="ARBA00022475"/>
    </source>
</evidence>
<feature type="transmembrane region" description="Helical" evidence="6">
    <location>
        <begin position="162"/>
        <end position="182"/>
    </location>
</feature>
<accession>A0ABT9JBS5</accession>
<comment type="subcellular location">
    <subcellularLocation>
        <location evidence="1">Cell membrane</location>
        <topology evidence="1">Multi-pass membrane protein</topology>
    </subcellularLocation>
</comment>
<keyword evidence="2" id="KW-1003">Cell membrane</keyword>
<proteinExistence type="predicted"/>
<feature type="domain" description="Major facilitator superfamily (MFS) profile" evidence="7">
    <location>
        <begin position="7"/>
        <end position="394"/>
    </location>
</feature>
<feature type="transmembrane region" description="Helical" evidence="6">
    <location>
        <begin position="132"/>
        <end position="156"/>
    </location>
</feature>
<dbReference type="InterPro" id="IPR020846">
    <property type="entry name" value="MFS_dom"/>
</dbReference>
<dbReference type="PANTHER" id="PTHR43124">
    <property type="entry name" value="PURINE EFFLUX PUMP PBUE"/>
    <property type="match status" value="1"/>
</dbReference>
<dbReference type="InterPro" id="IPR011701">
    <property type="entry name" value="MFS"/>
</dbReference>
<sequence length="396" mass="41042">MPVVSAGIVCLALGYMLSQFYRAFLAVMTPVLGQELGASPGDLALSSGLWFVAFAAMQIPVGWALDRFGPRRTVALAMALGGSGGAAVFALATQPWHLHVAMTLLGIGCAPALMGSYYIFARQYPAAAFGGLAGMIVGFGSLGNILGAAPLVWAIEAIGWRAALWGMAVLTLAIAALIGVLVRDPPALDRDQPAGSLGQILRLRALWFIMPLLFVNYAAFGAVRGLWAGPYLEQVHGADAATIGQATLAMGLAMIGGNFLVGPTVRMVGNLRRTILIFSAFTVGVVAALWLRPDAGLGSAILLLTLIGLSGAGYPLLMAHGRSFLPPHLVGRGVTFLNMISIGGVGVLQFASRPVYGAASAALPAAQAFAMLWLFFLIPLAIGLALYLLTPEAGNG</sequence>
<evidence type="ECO:0000313" key="9">
    <source>
        <dbReference type="Proteomes" id="UP001224997"/>
    </source>
</evidence>
<dbReference type="EMBL" id="JAVAMQ010000004">
    <property type="protein sequence ID" value="MDP5306602.1"/>
    <property type="molecule type" value="Genomic_DNA"/>
</dbReference>
<dbReference type="SUPFAM" id="SSF103473">
    <property type="entry name" value="MFS general substrate transporter"/>
    <property type="match status" value="1"/>
</dbReference>
<keyword evidence="3 6" id="KW-0812">Transmembrane</keyword>
<dbReference type="Gene3D" id="1.20.1250.20">
    <property type="entry name" value="MFS general substrate transporter like domains"/>
    <property type="match status" value="2"/>
</dbReference>
<feature type="transmembrane region" description="Helical" evidence="6">
    <location>
        <begin position="243"/>
        <end position="262"/>
    </location>
</feature>
<keyword evidence="4 6" id="KW-1133">Transmembrane helix</keyword>
<dbReference type="InterPro" id="IPR036259">
    <property type="entry name" value="MFS_trans_sf"/>
</dbReference>